<dbReference type="AlphaFoldDB" id="A0A179GLQ6"/>
<comment type="caution">
    <text evidence="2">The sequence shown here is derived from an EMBL/GenBank/DDBJ whole genome shotgun (WGS) entry which is preliminary data.</text>
</comment>
<sequence length="150" mass="16263">MRIESDLILTWCNSTASAKASSPGHGREVQLRPGHEGLSLREQIRPGLVRSLTGRNTNNVADLATKPPAGHYPLRPKPPPAGRPLAGPLFPTRAIEWRAILGDGSWRRSRTVGLPRSPRWTPCRALRFQGRGPCCGQQAPPPVAAAFGRP</sequence>
<protein>
    <submittedName>
        <fullName evidence="2">Uncharacterized protein</fullName>
    </submittedName>
</protein>
<proteinExistence type="predicted"/>
<evidence type="ECO:0000313" key="3">
    <source>
        <dbReference type="Proteomes" id="UP000078240"/>
    </source>
</evidence>
<evidence type="ECO:0000256" key="1">
    <source>
        <dbReference type="SAM" id="MobiDB-lite"/>
    </source>
</evidence>
<gene>
    <name evidence="2" type="ORF">VFPBJ_06459</name>
</gene>
<dbReference type="EMBL" id="LSBH01000005">
    <property type="protein sequence ID" value="OAQ78340.1"/>
    <property type="molecule type" value="Genomic_DNA"/>
</dbReference>
<name>A0A179GLQ6_PURLI</name>
<accession>A0A179GLQ6</accession>
<feature type="region of interest" description="Disordered" evidence="1">
    <location>
        <begin position="49"/>
        <end position="87"/>
    </location>
</feature>
<reference evidence="2 3" key="1">
    <citation type="submission" date="2016-01" db="EMBL/GenBank/DDBJ databases">
        <title>Biosynthesis of antibiotic leucinostatins and their inhibition on Phytophthora in bio-control Purpureocillium lilacinum.</title>
        <authorList>
            <person name="Wang G."/>
            <person name="Liu Z."/>
            <person name="Lin R."/>
            <person name="Li E."/>
            <person name="Mao Z."/>
            <person name="Ling J."/>
            <person name="Yin W."/>
            <person name="Xie B."/>
        </authorList>
    </citation>
    <scope>NUCLEOTIDE SEQUENCE [LARGE SCALE GENOMIC DNA]</scope>
    <source>
        <strain evidence="2">PLBJ-1</strain>
    </source>
</reference>
<dbReference type="Proteomes" id="UP000078240">
    <property type="component" value="Unassembled WGS sequence"/>
</dbReference>
<organism evidence="2 3">
    <name type="scientific">Purpureocillium lilacinum</name>
    <name type="common">Paecilomyces lilacinus</name>
    <dbReference type="NCBI Taxonomy" id="33203"/>
    <lineage>
        <taxon>Eukaryota</taxon>
        <taxon>Fungi</taxon>
        <taxon>Dikarya</taxon>
        <taxon>Ascomycota</taxon>
        <taxon>Pezizomycotina</taxon>
        <taxon>Sordariomycetes</taxon>
        <taxon>Hypocreomycetidae</taxon>
        <taxon>Hypocreales</taxon>
        <taxon>Ophiocordycipitaceae</taxon>
        <taxon>Purpureocillium</taxon>
    </lineage>
</organism>
<evidence type="ECO:0000313" key="2">
    <source>
        <dbReference type="EMBL" id="OAQ78340.1"/>
    </source>
</evidence>